<keyword evidence="1" id="KW-0472">Membrane</keyword>
<protein>
    <submittedName>
        <fullName evidence="2">Uncharacterized protein</fullName>
    </submittedName>
</protein>
<keyword evidence="1" id="KW-0812">Transmembrane</keyword>
<gene>
    <name evidence="2" type="ORF">Tci_005564</name>
</gene>
<evidence type="ECO:0000313" key="2">
    <source>
        <dbReference type="EMBL" id="GEU33586.1"/>
    </source>
</evidence>
<name>A0A6L2J9J7_TANCI</name>
<dbReference type="EMBL" id="BKCJ010000480">
    <property type="protein sequence ID" value="GEU33586.1"/>
    <property type="molecule type" value="Genomic_DNA"/>
</dbReference>
<organism evidence="2">
    <name type="scientific">Tanacetum cinerariifolium</name>
    <name type="common">Dalmatian daisy</name>
    <name type="synonym">Chrysanthemum cinerariifolium</name>
    <dbReference type="NCBI Taxonomy" id="118510"/>
    <lineage>
        <taxon>Eukaryota</taxon>
        <taxon>Viridiplantae</taxon>
        <taxon>Streptophyta</taxon>
        <taxon>Embryophyta</taxon>
        <taxon>Tracheophyta</taxon>
        <taxon>Spermatophyta</taxon>
        <taxon>Magnoliopsida</taxon>
        <taxon>eudicotyledons</taxon>
        <taxon>Gunneridae</taxon>
        <taxon>Pentapetalae</taxon>
        <taxon>asterids</taxon>
        <taxon>campanulids</taxon>
        <taxon>Asterales</taxon>
        <taxon>Asteraceae</taxon>
        <taxon>Asteroideae</taxon>
        <taxon>Anthemideae</taxon>
        <taxon>Anthemidinae</taxon>
        <taxon>Tanacetum</taxon>
    </lineage>
</organism>
<evidence type="ECO:0000256" key="1">
    <source>
        <dbReference type="SAM" id="Phobius"/>
    </source>
</evidence>
<comment type="caution">
    <text evidence="2">The sequence shown here is derived from an EMBL/GenBank/DDBJ whole genome shotgun (WGS) entry which is preliminary data.</text>
</comment>
<reference evidence="2" key="1">
    <citation type="journal article" date="2019" name="Sci. Rep.">
        <title>Draft genome of Tanacetum cinerariifolium, the natural source of mosquito coil.</title>
        <authorList>
            <person name="Yamashiro T."/>
            <person name="Shiraishi A."/>
            <person name="Satake H."/>
            <person name="Nakayama K."/>
        </authorList>
    </citation>
    <scope>NUCLEOTIDE SEQUENCE</scope>
</reference>
<feature type="transmembrane region" description="Helical" evidence="1">
    <location>
        <begin position="20"/>
        <end position="42"/>
    </location>
</feature>
<accession>A0A6L2J9J7</accession>
<sequence>MLEGLDTKMLGSSLKLTDFATLVLLWYTLTFGLGVITGVWMVSLGGTMGLEVILVNCHFVPLIVKVLPVDCDPLALVEGITHVEDKKVEQQVVQKSGKPDVIVVVRNVIPLFKLVIRSSPGRNDRTTDLSLARETQLVVVVTLQEIDKQFVELMVVGELLKACNVDDEKVLHKFVNVVEMDNTVEQLVITIVDSN</sequence>
<dbReference type="AlphaFoldDB" id="A0A6L2J9J7"/>
<proteinExistence type="predicted"/>
<keyword evidence="1" id="KW-1133">Transmembrane helix</keyword>